<evidence type="ECO:0000313" key="4">
    <source>
        <dbReference type="Proteomes" id="UP001216828"/>
    </source>
</evidence>
<dbReference type="PANTHER" id="PTHR43751">
    <property type="entry name" value="SULFATASE"/>
    <property type="match status" value="1"/>
</dbReference>
<keyword evidence="1" id="KW-1133">Transmembrane helix</keyword>
<sequence>MKGIAVRQYVAAAFMGLILLGQQVHQIADRFGNEGLHARTDLMQQFATELLEERGFAAKITLFVLFAIGSHLLLTVGGMWVYRRACSQLLPKRRDAFWRSLLFVSVVVLLAMFANRWLYPQSASFVDAELLMIQWLSPLLVGACIAVVAIAVLSALYSLLRSRRNLFAAGSLVALAVCLGAWGWNGGVREGMDENRPDVIILGVDSLRPDYLASYGEFPGGLAPAIEQTLAGSVVMDDVRTPLARTFVSYSSTLTGMNPLKHGARFNLYPRSEFSRDQNLAWDLKRHGYFTMLAMDESRFANFDQSFGFDRTVVPTVGGLDFVVGGSFDFFATNLLLAALPASEPLSVVQGNRAAYRSYRTADHPARLIGELRDAPADAPLFLVSHLCLPHWPYLPGGIREDRSLDWVGKVKGYEDSQSQYLNAIRAVDGQFEALIDELRRLRRLDNAILVVMSDHGEDFAMRRDQFNDNDANQAVGAYGHGSFALSDVQNHVVMAIQQFRNGQPVWTHRRVAGPGSVIDVAPTIAELVGLRRDRYEGLSWLPAIRQNEDLPGNRVRFMENGLRSTGVERAHINEGQVAQEMSYLYRLTEDGRFEVRPDLLPEKLREKQRGAILGRWGVMTDPASGNAPGARHCWRVVDYERRTIACTPYPAPEPAIADLQREVCEYYREDGDFHAAWCASAARADGRRPAGPSASVERQTGNM</sequence>
<dbReference type="InterPro" id="IPR052701">
    <property type="entry name" value="GAG_Ulvan_Degrading_Sulfatases"/>
</dbReference>
<protein>
    <submittedName>
        <fullName evidence="3">Sulfatase-like hydrolase/transferase</fullName>
    </submittedName>
</protein>
<keyword evidence="1" id="KW-0472">Membrane</keyword>
<feature type="transmembrane region" description="Helical" evidence="1">
    <location>
        <begin position="60"/>
        <end position="81"/>
    </location>
</feature>
<organism evidence="3 4">
    <name type="scientific">Stenotrophomonas forensis</name>
    <dbReference type="NCBI Taxonomy" id="2871169"/>
    <lineage>
        <taxon>Bacteria</taxon>
        <taxon>Pseudomonadati</taxon>
        <taxon>Pseudomonadota</taxon>
        <taxon>Gammaproteobacteria</taxon>
        <taxon>Lysobacterales</taxon>
        <taxon>Lysobacteraceae</taxon>
        <taxon>Stenotrophomonas</taxon>
        <taxon>Stenotrophomonas maltophilia group</taxon>
    </lineage>
</organism>
<feature type="transmembrane region" description="Helical" evidence="1">
    <location>
        <begin position="101"/>
        <end position="119"/>
    </location>
</feature>
<keyword evidence="4" id="KW-1185">Reference proteome</keyword>
<dbReference type="Pfam" id="PF00884">
    <property type="entry name" value="Sulfatase"/>
    <property type="match status" value="1"/>
</dbReference>
<evidence type="ECO:0000256" key="1">
    <source>
        <dbReference type="SAM" id="Phobius"/>
    </source>
</evidence>
<name>A0ABY7XYT7_9GAMM</name>
<evidence type="ECO:0000259" key="2">
    <source>
        <dbReference type="Pfam" id="PF00884"/>
    </source>
</evidence>
<feature type="domain" description="Sulfatase N-terminal" evidence="2">
    <location>
        <begin position="197"/>
        <end position="530"/>
    </location>
</feature>
<reference evidence="3 4" key="1">
    <citation type="submission" date="2021-08" db="EMBL/GenBank/DDBJ databases">
        <title>Stenotrophomonas forensis sp. nov., isolated from contaminated viral transport media.</title>
        <authorList>
            <person name="Nguyen S.V."/>
            <person name="Edwards D."/>
            <person name="Scott S."/>
            <person name="Doss J."/>
            <person name="Merid S."/>
            <person name="Zelaya E."/>
            <person name="Maza C."/>
            <person name="Mann M."/>
            <person name="Hamilton B."/>
            <person name="Blackwell R."/>
            <person name="Tran A."/>
            <person name="Hauser J."/>
        </authorList>
    </citation>
    <scope>NUCLEOTIDE SEQUENCE [LARGE SCALE GENOMIC DNA]</scope>
    <source>
        <strain evidence="3 4">DFS-20110405</strain>
    </source>
</reference>
<dbReference type="InterPro" id="IPR000917">
    <property type="entry name" value="Sulfatase_N"/>
</dbReference>
<dbReference type="RefSeq" id="WP_180879205.1">
    <property type="nucleotide sequence ID" value="NZ_CP082270.1"/>
</dbReference>
<keyword evidence="1" id="KW-0812">Transmembrane</keyword>
<dbReference type="EMBL" id="CP082270">
    <property type="protein sequence ID" value="WDM62900.1"/>
    <property type="molecule type" value="Genomic_DNA"/>
</dbReference>
<gene>
    <name evidence="3" type="ORF">K5L94_17575</name>
</gene>
<dbReference type="Gene3D" id="3.40.720.10">
    <property type="entry name" value="Alkaline Phosphatase, subunit A"/>
    <property type="match status" value="1"/>
</dbReference>
<dbReference type="Proteomes" id="UP001216828">
    <property type="component" value="Chromosome"/>
</dbReference>
<proteinExistence type="predicted"/>
<feature type="transmembrane region" description="Helical" evidence="1">
    <location>
        <begin position="139"/>
        <end position="159"/>
    </location>
</feature>
<accession>A0ABY7XYT7</accession>
<evidence type="ECO:0000313" key="3">
    <source>
        <dbReference type="EMBL" id="WDM62900.1"/>
    </source>
</evidence>
<dbReference type="SUPFAM" id="SSF53649">
    <property type="entry name" value="Alkaline phosphatase-like"/>
    <property type="match status" value="1"/>
</dbReference>
<feature type="transmembrane region" description="Helical" evidence="1">
    <location>
        <begin position="166"/>
        <end position="184"/>
    </location>
</feature>
<dbReference type="PANTHER" id="PTHR43751:SF3">
    <property type="entry name" value="SULFATASE N-TERMINAL DOMAIN-CONTAINING PROTEIN"/>
    <property type="match status" value="1"/>
</dbReference>
<dbReference type="InterPro" id="IPR017850">
    <property type="entry name" value="Alkaline_phosphatase_core_sf"/>
</dbReference>